<dbReference type="EMBL" id="FUYC01000008">
    <property type="protein sequence ID" value="SKA85324.1"/>
    <property type="molecule type" value="Genomic_DNA"/>
</dbReference>
<keyword evidence="2" id="KW-0349">Heme</keyword>
<dbReference type="PANTHER" id="PTHR13932:SF5">
    <property type="entry name" value="RADICAL S-ADENOSYL METHIONINE DOMAIN-CONTAINING PROTEIN 1, MITOCHONDRIAL"/>
    <property type="match status" value="1"/>
</dbReference>
<dbReference type="PROSITE" id="PS51918">
    <property type="entry name" value="RADICAL_SAM"/>
    <property type="match status" value="1"/>
</dbReference>
<dbReference type="CDD" id="cd01335">
    <property type="entry name" value="Radical_SAM"/>
    <property type="match status" value="1"/>
</dbReference>
<reference evidence="4 5" key="1">
    <citation type="submission" date="2017-02" db="EMBL/GenBank/DDBJ databases">
        <authorList>
            <person name="Peterson S.W."/>
        </authorList>
    </citation>
    <scope>NUCLEOTIDE SEQUENCE [LARGE SCALE GENOMIC DNA]</scope>
    <source>
        <strain evidence="4 5">DSM 16080</strain>
    </source>
</reference>
<organism evidence="4 5">
    <name type="scientific">Paucidesulfovibrio gracilis DSM 16080</name>
    <dbReference type="NCBI Taxonomy" id="1121449"/>
    <lineage>
        <taxon>Bacteria</taxon>
        <taxon>Pseudomonadati</taxon>
        <taxon>Thermodesulfobacteriota</taxon>
        <taxon>Desulfovibrionia</taxon>
        <taxon>Desulfovibrionales</taxon>
        <taxon>Desulfovibrionaceae</taxon>
        <taxon>Paucidesulfovibrio</taxon>
    </lineage>
</organism>
<dbReference type="Gene3D" id="3.30.750.200">
    <property type="match status" value="1"/>
</dbReference>
<dbReference type="OrthoDB" id="9808022at2"/>
<dbReference type="Pfam" id="PF04055">
    <property type="entry name" value="Radical_SAM"/>
    <property type="match status" value="1"/>
</dbReference>
<keyword evidence="2" id="KW-0143">Chaperone</keyword>
<proteinExistence type="inferred from homology"/>
<dbReference type="GO" id="GO:0004109">
    <property type="term" value="F:coproporphyrinogen oxidase activity"/>
    <property type="evidence" value="ECO:0007669"/>
    <property type="project" value="InterPro"/>
</dbReference>
<dbReference type="RefSeq" id="WP_078717407.1">
    <property type="nucleotide sequence ID" value="NZ_FUYC01000008.1"/>
</dbReference>
<dbReference type="InterPro" id="IPR004559">
    <property type="entry name" value="HemW-like"/>
</dbReference>
<evidence type="ECO:0000256" key="2">
    <source>
        <dbReference type="RuleBase" id="RU364116"/>
    </source>
</evidence>
<dbReference type="InterPro" id="IPR007197">
    <property type="entry name" value="rSAM"/>
</dbReference>
<dbReference type="InterPro" id="IPR010723">
    <property type="entry name" value="HemN_C"/>
</dbReference>
<dbReference type="SUPFAM" id="SSF102114">
    <property type="entry name" value="Radical SAM enzymes"/>
    <property type="match status" value="1"/>
</dbReference>
<comment type="similarity">
    <text evidence="1">Belongs to the anaerobic coproporphyrinogen-III oxidase family. HemW subfamily.</text>
</comment>
<dbReference type="STRING" id="1121449.SAMN02745704_01846"/>
<dbReference type="InterPro" id="IPR034505">
    <property type="entry name" value="Coproporphyrinogen-III_oxidase"/>
</dbReference>
<keyword evidence="2" id="KW-0963">Cytoplasm</keyword>
<dbReference type="Proteomes" id="UP000190027">
    <property type="component" value="Unassembled WGS sequence"/>
</dbReference>
<keyword evidence="2" id="KW-0004">4Fe-4S</keyword>
<evidence type="ECO:0000313" key="5">
    <source>
        <dbReference type="Proteomes" id="UP000190027"/>
    </source>
</evidence>
<sequence>MARIFGESPAPQRPQTSAPVQRECADKKLLLYVHVPFCRSKCRYCSFHSQAFDSAAYAWYLQTLQREIPLWAERLGRVRLDTVYFGGGTPSLMPLADLDDVLGLLRDNFWLEPEAEITLEANPESTQDVSWFRGLLSLGVNRLSLGVQSLADEDLVRLGRPHTARMAVEAYGMARQAGFGNISLDFIWGLPRQKLKHWLDQLKTAAKLGAEHLSCYGLSIEEGTELHRMSAEVDLQLAGEQEQSKMFVYGAELLESLGYLQYEISNFARMGYRAVHNSGYWEGRDYLGLGPSAVSTLGRRRFTNPAYLDAYDAAVRGDFAGMDFEELSDQDRLVELVMLSLRTSQGLELARHRKLAGFDLMKRHERLIQALVQNRLVRINRGRLRLTKEGMAVSNVIISRLTEA</sequence>
<feature type="domain" description="Radical SAM core" evidence="3">
    <location>
        <begin position="23"/>
        <end position="260"/>
    </location>
</feature>
<dbReference type="GO" id="GO:0006779">
    <property type="term" value="P:porphyrin-containing compound biosynthetic process"/>
    <property type="evidence" value="ECO:0007669"/>
    <property type="project" value="InterPro"/>
</dbReference>
<protein>
    <recommendedName>
        <fullName evidence="2">Heme chaperone HemW</fullName>
    </recommendedName>
</protein>
<dbReference type="AlphaFoldDB" id="A0A1T4X6R6"/>
<dbReference type="Pfam" id="PF06969">
    <property type="entry name" value="HemN_C"/>
    <property type="match status" value="1"/>
</dbReference>
<keyword evidence="2" id="KW-0408">Iron</keyword>
<comment type="subcellular location">
    <subcellularLocation>
        <location evidence="2">Cytoplasm</location>
    </subcellularLocation>
</comment>
<gene>
    <name evidence="4" type="ORF">SAMN02745704_01846</name>
</gene>
<keyword evidence="2" id="KW-0479">Metal-binding</keyword>
<dbReference type="GO" id="GO:0005737">
    <property type="term" value="C:cytoplasm"/>
    <property type="evidence" value="ECO:0007669"/>
    <property type="project" value="UniProtKB-SubCell"/>
</dbReference>
<dbReference type="GO" id="GO:0046872">
    <property type="term" value="F:metal ion binding"/>
    <property type="evidence" value="ECO:0007669"/>
    <property type="project" value="UniProtKB-UniRule"/>
</dbReference>
<evidence type="ECO:0000313" key="4">
    <source>
        <dbReference type="EMBL" id="SKA85324.1"/>
    </source>
</evidence>
<comment type="function">
    <text evidence="2">Probably acts as a heme chaperone, transferring heme to an unknown acceptor. Binds one molecule of heme per monomer, possibly covalently. Binds 1 [4Fe-4S] cluster. The cluster is coordinated with 3 cysteines and an exchangeable S-adenosyl-L-methionine.</text>
</comment>
<dbReference type="SFLD" id="SFLDG01065">
    <property type="entry name" value="anaerobic_coproporphyrinogen-I"/>
    <property type="match status" value="1"/>
</dbReference>
<dbReference type="SFLD" id="SFLDF00288">
    <property type="entry name" value="HemN-like__clustered_with_nucl"/>
    <property type="match status" value="1"/>
</dbReference>
<accession>A0A1T4X6R6</accession>
<name>A0A1T4X6R6_9BACT</name>
<evidence type="ECO:0000259" key="3">
    <source>
        <dbReference type="PROSITE" id="PS51918"/>
    </source>
</evidence>
<dbReference type="SMART" id="SM00729">
    <property type="entry name" value="Elp3"/>
    <property type="match status" value="1"/>
</dbReference>
<dbReference type="InterPro" id="IPR058240">
    <property type="entry name" value="rSAM_sf"/>
</dbReference>
<dbReference type="PANTHER" id="PTHR13932">
    <property type="entry name" value="COPROPORPHYRINIGEN III OXIDASE"/>
    <property type="match status" value="1"/>
</dbReference>
<dbReference type="InterPro" id="IPR006638">
    <property type="entry name" value="Elp3/MiaA/NifB-like_rSAM"/>
</dbReference>
<keyword evidence="2" id="KW-0949">S-adenosyl-L-methionine</keyword>
<dbReference type="SFLD" id="SFLDF00562">
    <property type="entry name" value="HemN-like__clustered_with_heat"/>
    <property type="match status" value="1"/>
</dbReference>
<evidence type="ECO:0000256" key="1">
    <source>
        <dbReference type="ARBA" id="ARBA00006100"/>
    </source>
</evidence>
<dbReference type="SFLD" id="SFLDS00029">
    <property type="entry name" value="Radical_SAM"/>
    <property type="match status" value="1"/>
</dbReference>
<dbReference type="GO" id="GO:0051539">
    <property type="term" value="F:4 iron, 4 sulfur cluster binding"/>
    <property type="evidence" value="ECO:0007669"/>
    <property type="project" value="UniProtKB-UniRule"/>
</dbReference>
<keyword evidence="2" id="KW-0411">Iron-sulfur</keyword>
<keyword evidence="5" id="KW-1185">Reference proteome</keyword>
<dbReference type="NCBIfam" id="TIGR00539">
    <property type="entry name" value="hemN_rel"/>
    <property type="match status" value="1"/>
</dbReference>